<dbReference type="STRING" id="559304.G8YPP2"/>
<feature type="domain" description="Vps72/YL1 C-terminal" evidence="5">
    <location>
        <begin position="86"/>
        <end position="115"/>
    </location>
</feature>
<dbReference type="eggNOG" id="KOG4137">
    <property type="taxonomic scope" value="Eukaryota"/>
</dbReference>
<dbReference type="Proteomes" id="UP000005222">
    <property type="component" value="Chromosome D"/>
</dbReference>
<dbReference type="SMART" id="SM00993">
    <property type="entry name" value="YL1_C"/>
    <property type="match status" value="1"/>
</dbReference>
<dbReference type="HOGENOM" id="CLU_071116_2_1_1"/>
<organism evidence="6 7">
    <name type="scientific">Pichia sorbitophila (strain ATCC MYA-4447 / BCRC 22081 / CBS 7064 / NBRC 10061 / NRRL Y-12695)</name>
    <name type="common">Hybrid yeast</name>
    <dbReference type="NCBI Taxonomy" id="559304"/>
    <lineage>
        <taxon>Eukaryota</taxon>
        <taxon>Fungi</taxon>
        <taxon>Dikarya</taxon>
        <taxon>Ascomycota</taxon>
        <taxon>Saccharomycotina</taxon>
        <taxon>Pichiomycetes</taxon>
        <taxon>Debaryomycetaceae</taxon>
        <taxon>Millerozyma</taxon>
    </lineage>
</organism>
<comment type="subcellular location">
    <subcellularLocation>
        <location evidence="1">Nucleus</location>
    </subcellularLocation>
</comment>
<dbReference type="GO" id="GO:0031011">
    <property type="term" value="C:Ino80 complex"/>
    <property type="evidence" value="ECO:0007669"/>
    <property type="project" value="InterPro"/>
</dbReference>
<dbReference type="OrthoDB" id="49520at2759"/>
<evidence type="ECO:0000256" key="1">
    <source>
        <dbReference type="ARBA" id="ARBA00004123"/>
    </source>
</evidence>
<dbReference type="InterPro" id="IPR013272">
    <property type="entry name" value="Vps72/YL1_C"/>
</dbReference>
<dbReference type="PANTHER" id="PTHR31200:SF1">
    <property type="entry name" value="INO80 COMPLEX SUBUNIT C"/>
    <property type="match status" value="1"/>
</dbReference>
<keyword evidence="2" id="KW-0805">Transcription regulation</keyword>
<dbReference type="InterPro" id="IPR029525">
    <property type="entry name" value="INO80C/Ies6"/>
</dbReference>
<name>G8YPP2_PICSO</name>
<evidence type="ECO:0000256" key="3">
    <source>
        <dbReference type="ARBA" id="ARBA00023163"/>
    </source>
</evidence>
<dbReference type="PANTHER" id="PTHR31200">
    <property type="entry name" value="INO80 COMPLEX SUBUNIT C"/>
    <property type="match status" value="1"/>
</dbReference>
<dbReference type="OMA" id="VIKPMAP"/>
<accession>G8YPP2</accession>
<sequence>MSSDSNQASDSSLKKEINLYELSEVTMKPHSFKNNPNRKPFPRRYKPYRQLVTDEMKYLQSKPNIKYDTPTYTSIGAPPSLKPQKHYCDITGLPGKYKSPSNSLRFYDAEIYQEVIKNMPPSMDQEYLGLRGANIILK</sequence>
<evidence type="ECO:0000313" key="6">
    <source>
        <dbReference type="EMBL" id="CCE78627.1"/>
    </source>
</evidence>
<evidence type="ECO:0000256" key="2">
    <source>
        <dbReference type="ARBA" id="ARBA00023015"/>
    </source>
</evidence>
<proteinExistence type="predicted"/>
<evidence type="ECO:0000259" key="5">
    <source>
        <dbReference type="SMART" id="SM00993"/>
    </source>
</evidence>
<dbReference type="FunCoup" id="G8YPP2">
    <property type="interactions" value="124"/>
</dbReference>
<keyword evidence="3" id="KW-0804">Transcription</keyword>
<gene>
    <name evidence="6" type="primary">Piso0_000652</name>
    <name evidence="6" type="ORF">GNLVRS01_PISO0D01169g</name>
</gene>
<evidence type="ECO:0000313" key="7">
    <source>
        <dbReference type="Proteomes" id="UP000005222"/>
    </source>
</evidence>
<dbReference type="InParanoid" id="G8YPP2"/>
<keyword evidence="4" id="KW-0539">Nucleus</keyword>
<protein>
    <submittedName>
        <fullName evidence="6">Piso0_000652 protein</fullName>
    </submittedName>
</protein>
<keyword evidence="7" id="KW-1185">Reference proteome</keyword>
<reference evidence="6 7" key="1">
    <citation type="journal article" date="2012" name="G3 (Bethesda)">
        <title>Pichia sorbitophila, an interspecies yeast hybrid reveals early steps of genome resolution following polyploidization.</title>
        <authorList>
            <person name="Leh Louis V."/>
            <person name="Despons L."/>
            <person name="Friedrich A."/>
            <person name="Martin T."/>
            <person name="Durrens P."/>
            <person name="Casaregola S."/>
            <person name="Neuveglise C."/>
            <person name="Fairhead C."/>
            <person name="Marck C."/>
            <person name="Cruz J.A."/>
            <person name="Straub M.L."/>
            <person name="Kugler V."/>
            <person name="Sacerdot C."/>
            <person name="Uzunov Z."/>
            <person name="Thierry A."/>
            <person name="Weiss S."/>
            <person name="Bleykasten C."/>
            <person name="De Montigny J."/>
            <person name="Jacques N."/>
            <person name="Jung P."/>
            <person name="Lemaire M."/>
            <person name="Mallet S."/>
            <person name="Morel G."/>
            <person name="Richard G.F."/>
            <person name="Sarkar A."/>
            <person name="Savel G."/>
            <person name="Schacherer J."/>
            <person name="Seret M.L."/>
            <person name="Talla E."/>
            <person name="Samson G."/>
            <person name="Jubin C."/>
            <person name="Poulain J."/>
            <person name="Vacherie B."/>
            <person name="Barbe V."/>
            <person name="Pelletier E."/>
            <person name="Sherman D.J."/>
            <person name="Westhof E."/>
            <person name="Weissenbach J."/>
            <person name="Baret P.V."/>
            <person name="Wincker P."/>
            <person name="Gaillardin C."/>
            <person name="Dujon B."/>
            <person name="Souciet J.L."/>
        </authorList>
    </citation>
    <scope>NUCLEOTIDE SEQUENCE [LARGE SCALE GENOMIC DNA]</scope>
    <source>
        <strain evidence="7">ATCC MYA-4447 / BCRC 22081 / CBS 7064 / NBRC 10061 / NRRL Y-12695</strain>
    </source>
</reference>
<dbReference type="EMBL" id="FO082056">
    <property type="protein sequence ID" value="CCE78627.1"/>
    <property type="molecule type" value="Genomic_DNA"/>
</dbReference>
<dbReference type="Pfam" id="PF08265">
    <property type="entry name" value="YL1_C"/>
    <property type="match status" value="1"/>
</dbReference>
<dbReference type="GO" id="GO:0006338">
    <property type="term" value="P:chromatin remodeling"/>
    <property type="evidence" value="ECO:0007669"/>
    <property type="project" value="InterPro"/>
</dbReference>
<evidence type="ECO:0000256" key="4">
    <source>
        <dbReference type="ARBA" id="ARBA00023242"/>
    </source>
</evidence>
<dbReference type="AlphaFoldDB" id="G8YPP2"/>